<proteinExistence type="predicted"/>
<feature type="region of interest" description="Disordered" evidence="1">
    <location>
        <begin position="1"/>
        <end position="38"/>
    </location>
</feature>
<evidence type="ECO:0000256" key="1">
    <source>
        <dbReference type="SAM" id="MobiDB-lite"/>
    </source>
</evidence>
<dbReference type="AlphaFoldDB" id="X1EN22"/>
<organism evidence="2">
    <name type="scientific">marine sediment metagenome</name>
    <dbReference type="NCBI Taxonomy" id="412755"/>
    <lineage>
        <taxon>unclassified sequences</taxon>
        <taxon>metagenomes</taxon>
        <taxon>ecological metagenomes</taxon>
    </lineage>
</organism>
<feature type="compositionally biased region" description="Basic and acidic residues" evidence="1">
    <location>
        <begin position="1"/>
        <end position="11"/>
    </location>
</feature>
<accession>X1EN22</accession>
<name>X1EN22_9ZZZZ</name>
<feature type="compositionally biased region" description="Polar residues" evidence="1">
    <location>
        <begin position="29"/>
        <end position="38"/>
    </location>
</feature>
<comment type="caution">
    <text evidence="2">The sequence shown here is derived from an EMBL/GenBank/DDBJ whole genome shotgun (WGS) entry which is preliminary data.</text>
</comment>
<sequence>QLKDGSGEKFPESSAAAGMGGEAPFPPSSDKSGTPTGE</sequence>
<protein>
    <submittedName>
        <fullName evidence="2">Uncharacterized protein</fullName>
    </submittedName>
</protein>
<dbReference type="EMBL" id="BART01037688">
    <property type="protein sequence ID" value="GAH10038.1"/>
    <property type="molecule type" value="Genomic_DNA"/>
</dbReference>
<reference evidence="2" key="1">
    <citation type="journal article" date="2014" name="Front. Microbiol.">
        <title>High frequency of phylogenetically diverse reductive dehalogenase-homologous genes in deep subseafloor sedimentary metagenomes.</title>
        <authorList>
            <person name="Kawai M."/>
            <person name="Futagami T."/>
            <person name="Toyoda A."/>
            <person name="Takaki Y."/>
            <person name="Nishi S."/>
            <person name="Hori S."/>
            <person name="Arai W."/>
            <person name="Tsubouchi T."/>
            <person name="Morono Y."/>
            <person name="Uchiyama I."/>
            <person name="Ito T."/>
            <person name="Fujiyama A."/>
            <person name="Inagaki F."/>
            <person name="Takami H."/>
        </authorList>
    </citation>
    <scope>NUCLEOTIDE SEQUENCE</scope>
    <source>
        <strain evidence="2">Expedition CK06-06</strain>
    </source>
</reference>
<feature type="non-terminal residue" evidence="2">
    <location>
        <position position="1"/>
    </location>
</feature>
<gene>
    <name evidence="2" type="ORF">S01H4_62920</name>
</gene>
<evidence type="ECO:0000313" key="2">
    <source>
        <dbReference type="EMBL" id="GAH10038.1"/>
    </source>
</evidence>